<dbReference type="InParanoid" id="A0A1V9XN64"/>
<name>A0A1V9XN64_9ACAR</name>
<protein>
    <submittedName>
        <fullName evidence="1">Uncharacterized protein</fullName>
    </submittedName>
</protein>
<dbReference type="AlphaFoldDB" id="A0A1V9XN64"/>
<dbReference type="Proteomes" id="UP000192247">
    <property type="component" value="Unassembled WGS sequence"/>
</dbReference>
<comment type="caution">
    <text evidence="1">The sequence shown here is derived from an EMBL/GenBank/DDBJ whole genome shotgun (WGS) entry which is preliminary data.</text>
</comment>
<evidence type="ECO:0000313" key="2">
    <source>
        <dbReference type="Proteomes" id="UP000192247"/>
    </source>
</evidence>
<keyword evidence="2" id="KW-1185">Reference proteome</keyword>
<dbReference type="EMBL" id="MNPL01007138">
    <property type="protein sequence ID" value="OQR74927.1"/>
    <property type="molecule type" value="Genomic_DNA"/>
</dbReference>
<proteinExistence type="predicted"/>
<accession>A0A1V9XN64</accession>
<evidence type="ECO:0000313" key="1">
    <source>
        <dbReference type="EMBL" id="OQR74927.1"/>
    </source>
</evidence>
<reference evidence="1 2" key="1">
    <citation type="journal article" date="2017" name="Gigascience">
        <title>Draft genome of the honey bee ectoparasitic mite, Tropilaelaps mercedesae, is shaped by the parasitic life history.</title>
        <authorList>
            <person name="Dong X."/>
            <person name="Armstrong S.D."/>
            <person name="Xia D."/>
            <person name="Makepeace B.L."/>
            <person name="Darby A.C."/>
            <person name="Kadowaki T."/>
        </authorList>
    </citation>
    <scope>NUCLEOTIDE SEQUENCE [LARGE SCALE GENOMIC DNA]</scope>
    <source>
        <strain evidence="1">Wuxi-XJTLU</strain>
    </source>
</reference>
<feature type="non-terminal residue" evidence="1">
    <location>
        <position position="52"/>
    </location>
</feature>
<sequence>MDSELDYYGNLEEEYHEALDDDMAYTINEDPEEMYMSLADLWKYCVKGALKE</sequence>
<organism evidence="1 2">
    <name type="scientific">Tropilaelaps mercedesae</name>
    <dbReference type="NCBI Taxonomy" id="418985"/>
    <lineage>
        <taxon>Eukaryota</taxon>
        <taxon>Metazoa</taxon>
        <taxon>Ecdysozoa</taxon>
        <taxon>Arthropoda</taxon>
        <taxon>Chelicerata</taxon>
        <taxon>Arachnida</taxon>
        <taxon>Acari</taxon>
        <taxon>Parasitiformes</taxon>
        <taxon>Mesostigmata</taxon>
        <taxon>Gamasina</taxon>
        <taxon>Dermanyssoidea</taxon>
        <taxon>Laelapidae</taxon>
        <taxon>Tropilaelaps</taxon>
    </lineage>
</organism>
<gene>
    <name evidence="1" type="ORF">BIW11_08757</name>
</gene>